<dbReference type="GO" id="GO:0003899">
    <property type="term" value="F:DNA-directed RNA polymerase activity"/>
    <property type="evidence" value="ECO:0007669"/>
    <property type="project" value="UniProtKB-UniRule"/>
</dbReference>
<dbReference type="InterPro" id="IPR036977">
    <property type="entry name" value="DNA_primase_Znf_CHC2"/>
</dbReference>
<comment type="function">
    <text evidence="12 13">RNA polymerase that catalyzes the synthesis of short RNA molecules used as primers for DNA polymerase during DNA replication.</text>
</comment>
<dbReference type="InterPro" id="IPR034151">
    <property type="entry name" value="TOPRIM_DnaG_bac"/>
</dbReference>
<dbReference type="GO" id="GO:0008270">
    <property type="term" value="F:zinc ion binding"/>
    <property type="evidence" value="ECO:0007669"/>
    <property type="project" value="UniProtKB-UniRule"/>
</dbReference>
<dbReference type="SUPFAM" id="SSF56731">
    <property type="entry name" value="DNA primase core"/>
    <property type="match status" value="1"/>
</dbReference>
<evidence type="ECO:0000256" key="3">
    <source>
        <dbReference type="ARBA" id="ARBA00022679"/>
    </source>
</evidence>
<evidence type="ECO:0000256" key="15">
    <source>
        <dbReference type="SAM" id="MobiDB-lite"/>
    </source>
</evidence>
<feature type="region of interest" description="Disordered" evidence="15">
    <location>
        <begin position="437"/>
        <end position="489"/>
    </location>
</feature>
<dbReference type="InterPro" id="IPR002694">
    <property type="entry name" value="Znf_CHC2"/>
</dbReference>
<dbReference type="CDD" id="cd03364">
    <property type="entry name" value="TOPRIM_DnaG_primases"/>
    <property type="match status" value="1"/>
</dbReference>
<evidence type="ECO:0000256" key="9">
    <source>
        <dbReference type="ARBA" id="ARBA00022842"/>
    </source>
</evidence>
<name>F5XMB5_MICPN</name>
<dbReference type="eggNOG" id="COG0358">
    <property type="taxonomic scope" value="Bacteria"/>
</dbReference>
<feature type="zinc finger region" description="CHC2-type" evidence="12 14">
    <location>
        <begin position="41"/>
        <end position="65"/>
    </location>
</feature>
<evidence type="ECO:0000259" key="16">
    <source>
        <dbReference type="PROSITE" id="PS50880"/>
    </source>
</evidence>
<dbReference type="InterPro" id="IPR013173">
    <property type="entry name" value="DNA_primase_DnaG_DnaB-bd_dom"/>
</dbReference>
<dbReference type="SMART" id="SM00400">
    <property type="entry name" value="ZnF_CHCC"/>
    <property type="match status" value="1"/>
</dbReference>
<dbReference type="SUPFAM" id="SSF57783">
    <property type="entry name" value="Zinc beta-ribbon"/>
    <property type="match status" value="1"/>
</dbReference>
<comment type="catalytic activity">
    <reaction evidence="12">
        <text>ssDNA + n NTP = ssDNA/pppN(pN)n-1 hybrid + (n-1) diphosphate.</text>
        <dbReference type="EC" id="2.7.7.101"/>
    </reaction>
</comment>
<dbReference type="PROSITE" id="PS50880">
    <property type="entry name" value="TOPRIM"/>
    <property type="match status" value="1"/>
</dbReference>
<keyword evidence="11 12" id="KW-0804">Transcription</keyword>
<reference evidence="17 18" key="1">
    <citation type="submission" date="2011-05" db="EMBL/GenBank/DDBJ databases">
        <title>Whole genome sequence of Microlunatus phosphovorus NM-1.</title>
        <authorList>
            <person name="Hosoyama A."/>
            <person name="Sasaki K."/>
            <person name="Harada T."/>
            <person name="Igarashi R."/>
            <person name="Kawakoshi A."/>
            <person name="Sasagawa M."/>
            <person name="Fukada J."/>
            <person name="Nakamura S."/>
            <person name="Katano Y."/>
            <person name="Hanada S."/>
            <person name="Kamagata Y."/>
            <person name="Nakamura N."/>
            <person name="Yamazaki S."/>
            <person name="Fujita N."/>
        </authorList>
    </citation>
    <scope>NUCLEOTIDE SEQUENCE [LARGE SCALE GENOMIC DNA]</scope>
    <source>
        <strain evidence="18">ATCC 700054 / DSM 10555 / JCM 9379 / NBRC 101784 / NCIMB 13414 / VKM Ac-1990 / NM-1</strain>
    </source>
</reference>
<keyword evidence="18" id="KW-1185">Reference proteome</keyword>
<dbReference type="NCBIfam" id="TIGR01391">
    <property type="entry name" value="dnaG"/>
    <property type="match status" value="1"/>
</dbReference>
<dbReference type="KEGG" id="mph:MLP_33580"/>
<dbReference type="FunFam" id="3.90.580.10:FF:000001">
    <property type="entry name" value="DNA primase"/>
    <property type="match status" value="1"/>
</dbReference>
<dbReference type="Pfam" id="PF08275">
    <property type="entry name" value="DNAG_N"/>
    <property type="match status" value="1"/>
</dbReference>
<dbReference type="SMART" id="SM00766">
    <property type="entry name" value="DnaG_DnaB_bind"/>
    <property type="match status" value="1"/>
</dbReference>
<dbReference type="InterPro" id="IPR019475">
    <property type="entry name" value="DNA_primase_DnaB-bd"/>
</dbReference>
<evidence type="ECO:0000256" key="13">
    <source>
        <dbReference type="PIRNR" id="PIRNR002811"/>
    </source>
</evidence>
<comment type="similarity">
    <text evidence="12 13">Belongs to the DnaG primase family.</text>
</comment>
<dbReference type="Gene3D" id="3.90.980.10">
    <property type="entry name" value="DNA primase, catalytic core, N-terminal domain"/>
    <property type="match status" value="1"/>
</dbReference>
<comment type="domain">
    <text evidence="12">Contains an N-terminal zinc-binding domain, a central core domain that contains the primase activity, and a C-terminal DnaB-binding domain.</text>
</comment>
<evidence type="ECO:0000256" key="8">
    <source>
        <dbReference type="ARBA" id="ARBA00022833"/>
    </source>
</evidence>
<keyword evidence="4 12" id="KW-0548">Nucleotidyltransferase</keyword>
<dbReference type="HOGENOM" id="CLU_013501_3_1_11"/>
<keyword evidence="6 12" id="KW-0479">Metal-binding</keyword>
<organism evidence="17 18">
    <name type="scientific">Microlunatus phosphovorus (strain ATCC 700054 / DSM 10555 / JCM 9379 / NBRC 101784 / NCIMB 13414 / VKM Ac-1990 / NM-1)</name>
    <dbReference type="NCBI Taxonomy" id="1032480"/>
    <lineage>
        <taxon>Bacteria</taxon>
        <taxon>Bacillati</taxon>
        <taxon>Actinomycetota</taxon>
        <taxon>Actinomycetes</taxon>
        <taxon>Propionibacteriales</taxon>
        <taxon>Propionibacteriaceae</taxon>
        <taxon>Microlunatus</taxon>
    </lineage>
</organism>
<dbReference type="GO" id="GO:0003677">
    <property type="term" value="F:DNA binding"/>
    <property type="evidence" value="ECO:0007669"/>
    <property type="project" value="UniProtKB-KW"/>
</dbReference>
<keyword evidence="5 12" id="KW-0235">DNA replication</keyword>
<evidence type="ECO:0000256" key="10">
    <source>
        <dbReference type="ARBA" id="ARBA00023125"/>
    </source>
</evidence>
<evidence type="ECO:0000256" key="4">
    <source>
        <dbReference type="ARBA" id="ARBA00022695"/>
    </source>
</evidence>
<evidence type="ECO:0000256" key="2">
    <source>
        <dbReference type="ARBA" id="ARBA00022515"/>
    </source>
</evidence>
<evidence type="ECO:0000256" key="11">
    <source>
        <dbReference type="ARBA" id="ARBA00023163"/>
    </source>
</evidence>
<dbReference type="InterPro" id="IPR013264">
    <property type="entry name" value="DNAG_N"/>
</dbReference>
<dbReference type="GO" id="GO:0006269">
    <property type="term" value="P:DNA replication, synthesis of primer"/>
    <property type="evidence" value="ECO:0007669"/>
    <property type="project" value="UniProtKB-UniRule"/>
</dbReference>
<dbReference type="AlphaFoldDB" id="F5XMB5"/>
<keyword evidence="8 12" id="KW-0862">Zinc</keyword>
<evidence type="ECO:0000256" key="5">
    <source>
        <dbReference type="ARBA" id="ARBA00022705"/>
    </source>
</evidence>
<dbReference type="GO" id="GO:0005737">
    <property type="term" value="C:cytoplasm"/>
    <property type="evidence" value="ECO:0007669"/>
    <property type="project" value="TreeGrafter"/>
</dbReference>
<evidence type="ECO:0000256" key="14">
    <source>
        <dbReference type="PIRSR" id="PIRSR002811-1"/>
    </source>
</evidence>
<keyword evidence="1 12" id="KW-0240">DNA-directed RNA polymerase</keyword>
<dbReference type="SMART" id="SM00493">
    <property type="entry name" value="TOPRIM"/>
    <property type="match status" value="1"/>
</dbReference>
<evidence type="ECO:0000256" key="1">
    <source>
        <dbReference type="ARBA" id="ARBA00022478"/>
    </source>
</evidence>
<sequence>MPGRINDEDIATVRERARIDEVVGSYVALRNAGSGTLKGLCPFHDEKTPSFQVTPSRGFYYCFGCGEGGDVISFVQKIDNLSFTETVERLADRVGVQLRYTDGGPAAPERGRRLRLMEAHQAAAEFYAEQLSSAEASIGRDFLLERGFDRSAAEHFGVGYAPQDGKALRRHLNGRGFSDAELVAGGLIREAGWDCFQGRLLWPIRDSGKQVLGFGARRLKDDDRMPAKYLNTPETALYKKSHVLYGLDLARQPIGKKSQAVVVEGYTDVMAAHLAGVDTAVASCGTAFGDDHARLLRRLMGDHDAFHGEVIFTFDGDAAGQAAALKVFGGDQNFVAQTYVAVEPTGLDPCDLRLQHGDAAVRELVARRVPLYRFVMANILTRHDLDRADGRLSALREAAPLVSSIRDSGLVGGYVRELAGMLGMDVDEVRQEVMRAASRRTRTGGPGGADSRANAGERGSGPASQPGPTESDAQRQAAPERRWLPDPQDRQLATERETTKLLLQAPLLFGPDWLGLADTDFTHRAYAAVFRSLPGARDAAGGQQLDGAAWVHQMATAVPHELLTSLVASLAVEPLSLHGQVSEHYVQANVAKLRLLTVMRQVAELKSKLQRTNPVENGTAYNQMFAELVVLEARRSELHARSLRAAD</sequence>
<gene>
    <name evidence="12 17" type="primary">dnaG</name>
    <name evidence="17" type="ordered locus">MLP_33580</name>
</gene>
<proteinExistence type="inferred from homology"/>
<dbReference type="STRING" id="1032480.MLP_33580"/>
<dbReference type="Gene3D" id="3.90.580.10">
    <property type="entry name" value="Zinc finger, CHC2-type domain"/>
    <property type="match status" value="1"/>
</dbReference>
<dbReference type="PANTHER" id="PTHR30313:SF2">
    <property type="entry name" value="DNA PRIMASE"/>
    <property type="match status" value="1"/>
</dbReference>
<dbReference type="Gene3D" id="3.40.1360.10">
    <property type="match status" value="1"/>
</dbReference>
<dbReference type="Pfam" id="PF10410">
    <property type="entry name" value="DnaB_bind"/>
    <property type="match status" value="1"/>
</dbReference>
<comment type="cofactor">
    <cofactor evidence="12 13 14">
        <name>Zn(2+)</name>
        <dbReference type="ChEBI" id="CHEBI:29105"/>
    </cofactor>
    <text evidence="12 13 14">Binds 1 zinc ion per monomer.</text>
</comment>
<feature type="domain" description="Toprim" evidence="16">
    <location>
        <begin position="258"/>
        <end position="344"/>
    </location>
</feature>
<accession>F5XMB5</accession>
<dbReference type="PIRSF" id="PIRSF002811">
    <property type="entry name" value="DnaG"/>
    <property type="match status" value="1"/>
</dbReference>
<evidence type="ECO:0000313" key="17">
    <source>
        <dbReference type="EMBL" id="BAK36372.1"/>
    </source>
</evidence>
<keyword evidence="3 12" id="KW-0808">Transferase</keyword>
<evidence type="ECO:0000256" key="12">
    <source>
        <dbReference type="HAMAP-Rule" id="MF_00974"/>
    </source>
</evidence>
<keyword evidence="7 12" id="KW-0863">Zinc-finger</keyword>
<dbReference type="EMBL" id="AP012204">
    <property type="protein sequence ID" value="BAK36372.1"/>
    <property type="molecule type" value="Genomic_DNA"/>
</dbReference>
<dbReference type="PANTHER" id="PTHR30313">
    <property type="entry name" value="DNA PRIMASE"/>
    <property type="match status" value="1"/>
</dbReference>
<dbReference type="Pfam" id="PF08278">
    <property type="entry name" value="DnaG_DnaB_bind"/>
    <property type="match status" value="1"/>
</dbReference>
<dbReference type="InterPro" id="IPR006295">
    <property type="entry name" value="DNA_primase_DnaG"/>
</dbReference>
<keyword evidence="2 12" id="KW-0639">Primosome</keyword>
<keyword evidence="9" id="KW-0460">Magnesium</keyword>
<evidence type="ECO:0000256" key="6">
    <source>
        <dbReference type="ARBA" id="ARBA00022723"/>
    </source>
</evidence>
<dbReference type="Proteomes" id="UP000007947">
    <property type="component" value="Chromosome"/>
</dbReference>
<dbReference type="Pfam" id="PF13662">
    <property type="entry name" value="Toprim_4"/>
    <property type="match status" value="1"/>
</dbReference>
<protein>
    <recommendedName>
        <fullName evidence="12 13">DNA primase</fullName>
        <ecNumber evidence="12">2.7.7.101</ecNumber>
    </recommendedName>
</protein>
<evidence type="ECO:0000256" key="7">
    <source>
        <dbReference type="ARBA" id="ARBA00022771"/>
    </source>
</evidence>
<feature type="compositionally biased region" description="Basic and acidic residues" evidence="15">
    <location>
        <begin position="478"/>
        <end position="489"/>
    </location>
</feature>
<dbReference type="EC" id="2.7.7.101" evidence="12"/>
<dbReference type="InterPro" id="IPR037068">
    <property type="entry name" value="DNA_primase_core_N_sf"/>
</dbReference>
<dbReference type="InterPro" id="IPR006171">
    <property type="entry name" value="TOPRIM_dom"/>
</dbReference>
<dbReference type="Pfam" id="PF01807">
    <property type="entry name" value="Zn_ribbon_DnaG"/>
    <property type="match status" value="1"/>
</dbReference>
<dbReference type="HAMAP" id="MF_00974">
    <property type="entry name" value="DNA_primase_DnaG"/>
    <property type="match status" value="1"/>
</dbReference>
<dbReference type="GO" id="GO:1990077">
    <property type="term" value="C:primosome complex"/>
    <property type="evidence" value="ECO:0007669"/>
    <property type="project" value="UniProtKB-KW"/>
</dbReference>
<dbReference type="RefSeq" id="WP_013864232.1">
    <property type="nucleotide sequence ID" value="NC_015635.1"/>
</dbReference>
<dbReference type="OrthoDB" id="9803773at2"/>
<dbReference type="GO" id="GO:0000428">
    <property type="term" value="C:DNA-directed RNA polymerase complex"/>
    <property type="evidence" value="ECO:0007669"/>
    <property type="project" value="UniProtKB-KW"/>
</dbReference>
<comment type="subunit">
    <text evidence="12">Monomer. Interacts with DnaB.</text>
</comment>
<keyword evidence="10 12" id="KW-0238">DNA-binding</keyword>
<dbReference type="InterPro" id="IPR030846">
    <property type="entry name" value="DnaG_bac"/>
</dbReference>
<dbReference type="InterPro" id="IPR050219">
    <property type="entry name" value="DnaG_primase"/>
</dbReference>
<evidence type="ECO:0000313" key="18">
    <source>
        <dbReference type="Proteomes" id="UP000007947"/>
    </source>
</evidence>